<organism evidence="1 2">
    <name type="scientific">Negadavirga shengliensis</name>
    <dbReference type="NCBI Taxonomy" id="1389218"/>
    <lineage>
        <taxon>Bacteria</taxon>
        <taxon>Pseudomonadati</taxon>
        <taxon>Bacteroidota</taxon>
        <taxon>Cytophagia</taxon>
        <taxon>Cytophagales</taxon>
        <taxon>Cyclobacteriaceae</taxon>
        <taxon>Negadavirga</taxon>
    </lineage>
</organism>
<gene>
    <name evidence="1" type="ORF">ACFPFU_10480</name>
</gene>
<dbReference type="EMBL" id="JBHSJJ010000005">
    <property type="protein sequence ID" value="MFC4872115.1"/>
    <property type="molecule type" value="Genomic_DNA"/>
</dbReference>
<name>A0ABV9T091_9BACT</name>
<accession>A0ABV9T091</accession>
<dbReference type="Proteomes" id="UP001595818">
    <property type="component" value="Unassembled WGS sequence"/>
</dbReference>
<comment type="caution">
    <text evidence="1">The sequence shown here is derived from an EMBL/GenBank/DDBJ whole genome shotgun (WGS) entry which is preliminary data.</text>
</comment>
<evidence type="ECO:0000313" key="2">
    <source>
        <dbReference type="Proteomes" id="UP001595818"/>
    </source>
</evidence>
<proteinExistence type="predicted"/>
<protein>
    <submittedName>
        <fullName evidence="1">Uncharacterized protein</fullName>
    </submittedName>
</protein>
<dbReference type="RefSeq" id="WP_377064229.1">
    <property type="nucleotide sequence ID" value="NZ_JBHSJJ010000005.1"/>
</dbReference>
<sequence length="91" mass="10965">MRNLKHYQGDTFDFFRDIVQKKREEALKSRMGILIDDIKLCFQDYKSLFDDNRLTSLSCRGYSNQEKADLLSLYRYRLKIFQDLKINLTTN</sequence>
<keyword evidence="2" id="KW-1185">Reference proteome</keyword>
<reference evidence="2" key="1">
    <citation type="journal article" date="2019" name="Int. J. Syst. Evol. Microbiol.">
        <title>The Global Catalogue of Microorganisms (GCM) 10K type strain sequencing project: providing services to taxonomists for standard genome sequencing and annotation.</title>
        <authorList>
            <consortium name="The Broad Institute Genomics Platform"/>
            <consortium name="The Broad Institute Genome Sequencing Center for Infectious Disease"/>
            <person name="Wu L."/>
            <person name="Ma J."/>
        </authorList>
    </citation>
    <scope>NUCLEOTIDE SEQUENCE [LARGE SCALE GENOMIC DNA]</scope>
    <source>
        <strain evidence="2">CGMCC 4.7466</strain>
    </source>
</reference>
<evidence type="ECO:0000313" key="1">
    <source>
        <dbReference type="EMBL" id="MFC4872115.1"/>
    </source>
</evidence>